<comment type="caution">
    <text evidence="2">The sequence shown here is derived from an EMBL/GenBank/DDBJ whole genome shotgun (WGS) entry which is preliminary data.</text>
</comment>
<protein>
    <recommendedName>
        <fullName evidence="4">Integrase</fullName>
    </recommendedName>
</protein>
<dbReference type="OrthoDB" id="9856076at2"/>
<accession>A0A3N6NWH2</accession>
<proteinExistence type="predicted"/>
<gene>
    <name evidence="2" type="ORF">D1Y85_16470</name>
</gene>
<dbReference type="AlphaFoldDB" id="A0A3N6NWH2"/>
<reference evidence="2 3" key="1">
    <citation type="submission" date="2018-11" db="EMBL/GenBank/DDBJ databases">
        <title>Paraburkholderia sp. DHOA04, isolated from soil.</title>
        <authorList>
            <person name="Gao Z.-H."/>
            <person name="Qiu L.-H."/>
            <person name="Fu J.-C."/>
        </authorList>
    </citation>
    <scope>NUCLEOTIDE SEQUENCE [LARGE SCALE GENOMIC DNA]</scope>
    <source>
        <strain evidence="2 3">DHOA04</strain>
    </source>
</reference>
<keyword evidence="3" id="KW-1185">Reference proteome</keyword>
<evidence type="ECO:0000313" key="3">
    <source>
        <dbReference type="Proteomes" id="UP000272778"/>
    </source>
</evidence>
<dbReference type="Proteomes" id="UP000272778">
    <property type="component" value="Unassembled WGS sequence"/>
</dbReference>
<feature type="compositionally biased region" description="Polar residues" evidence="1">
    <location>
        <begin position="12"/>
        <end position="21"/>
    </location>
</feature>
<evidence type="ECO:0000313" key="2">
    <source>
        <dbReference type="EMBL" id="RQH05003.1"/>
    </source>
</evidence>
<dbReference type="RefSeq" id="WP_124152137.1">
    <property type="nucleotide sequence ID" value="NZ_RQIS01000011.1"/>
</dbReference>
<dbReference type="EMBL" id="RQIS01000011">
    <property type="protein sequence ID" value="RQH05003.1"/>
    <property type="molecule type" value="Genomic_DNA"/>
</dbReference>
<organism evidence="2 3">
    <name type="scientific">Paraburkholderia dinghuensis</name>
    <dbReference type="NCBI Taxonomy" id="2305225"/>
    <lineage>
        <taxon>Bacteria</taxon>
        <taxon>Pseudomonadati</taxon>
        <taxon>Pseudomonadota</taxon>
        <taxon>Betaproteobacteria</taxon>
        <taxon>Burkholderiales</taxon>
        <taxon>Burkholderiaceae</taxon>
        <taxon>Paraburkholderia</taxon>
    </lineage>
</organism>
<sequence>MKRQLPPGLRARTTSSGNTSYYLKPPGTNREMPLGQDQPKALQKWQQSRLERFLQQHPVTNLVTLIDCFVECAIPVRKPEERPALLRQSNALRQYFVVVGNAPPENLPSGQNAYLEYHGPTRRLRAGAEVYLFCHIWRWAQRAAVLPAERPCPWHSGELVARVQRDIWDELTETIRQLRALDQQLPSFEAQQDRAQPAEHQHQLASLLIADGRRDIARHLRSLTKIEFATLLSRVEGSPTVAPKSDLILGTRRAIRLKALRQDVLRTRSKPCD</sequence>
<evidence type="ECO:0008006" key="4">
    <source>
        <dbReference type="Google" id="ProtNLM"/>
    </source>
</evidence>
<feature type="region of interest" description="Disordered" evidence="1">
    <location>
        <begin position="1"/>
        <end position="37"/>
    </location>
</feature>
<name>A0A3N6NWH2_9BURK</name>
<evidence type="ECO:0000256" key="1">
    <source>
        <dbReference type="SAM" id="MobiDB-lite"/>
    </source>
</evidence>